<reference evidence="2 3" key="1">
    <citation type="submission" date="2021-01" db="EMBL/GenBank/DDBJ databases">
        <title>Whole genome shotgun sequence of Catellatospora bangladeshensis NBRC 107357.</title>
        <authorList>
            <person name="Komaki H."/>
            <person name="Tamura T."/>
        </authorList>
    </citation>
    <scope>NUCLEOTIDE SEQUENCE [LARGE SCALE GENOMIC DNA]</scope>
    <source>
        <strain evidence="2 3">NBRC 107357</strain>
    </source>
</reference>
<keyword evidence="1" id="KW-1133">Transmembrane helix</keyword>
<sequence length="186" mass="19413">MLREKASFGFWWLCIAAVALGWMWLGALLVRELGADSVARTGWVGVPGTVVVSHCASEIIDQETATEWTDCDGWFTPADGSAPARTVGMSNAGGTIAPGTSVDVRLVGDLAYQQSWFRAGMGAAGALLFGALGGIPLAAVVVSLYSTTPLADRSPLPPGVAVAAFVTIAVTGEFLLTLLLDHWHLL</sequence>
<evidence type="ECO:0000313" key="2">
    <source>
        <dbReference type="EMBL" id="GIF79702.1"/>
    </source>
</evidence>
<organism evidence="2 3">
    <name type="scientific">Catellatospora bangladeshensis</name>
    <dbReference type="NCBI Taxonomy" id="310355"/>
    <lineage>
        <taxon>Bacteria</taxon>
        <taxon>Bacillati</taxon>
        <taxon>Actinomycetota</taxon>
        <taxon>Actinomycetes</taxon>
        <taxon>Micromonosporales</taxon>
        <taxon>Micromonosporaceae</taxon>
        <taxon>Catellatospora</taxon>
    </lineage>
</organism>
<dbReference type="AlphaFoldDB" id="A0A8J3JFT6"/>
<gene>
    <name evidence="2" type="ORF">Cba03nite_10510</name>
</gene>
<proteinExistence type="predicted"/>
<name>A0A8J3JFT6_9ACTN</name>
<feature type="transmembrane region" description="Helical" evidence="1">
    <location>
        <begin position="6"/>
        <end position="30"/>
    </location>
</feature>
<keyword evidence="1" id="KW-0472">Membrane</keyword>
<accession>A0A8J3JFT6</accession>
<dbReference type="Proteomes" id="UP000601223">
    <property type="component" value="Unassembled WGS sequence"/>
</dbReference>
<keyword evidence="1" id="KW-0812">Transmembrane</keyword>
<keyword evidence="3" id="KW-1185">Reference proteome</keyword>
<dbReference type="EMBL" id="BONF01000008">
    <property type="protein sequence ID" value="GIF79702.1"/>
    <property type="molecule type" value="Genomic_DNA"/>
</dbReference>
<feature type="transmembrane region" description="Helical" evidence="1">
    <location>
        <begin position="158"/>
        <end position="180"/>
    </location>
</feature>
<comment type="caution">
    <text evidence="2">The sequence shown here is derived from an EMBL/GenBank/DDBJ whole genome shotgun (WGS) entry which is preliminary data.</text>
</comment>
<protein>
    <submittedName>
        <fullName evidence="2">Uncharacterized protein</fullName>
    </submittedName>
</protein>
<feature type="transmembrane region" description="Helical" evidence="1">
    <location>
        <begin position="123"/>
        <end position="146"/>
    </location>
</feature>
<evidence type="ECO:0000313" key="3">
    <source>
        <dbReference type="Proteomes" id="UP000601223"/>
    </source>
</evidence>
<evidence type="ECO:0000256" key="1">
    <source>
        <dbReference type="SAM" id="Phobius"/>
    </source>
</evidence>